<dbReference type="InterPro" id="IPR009097">
    <property type="entry name" value="Cyclic_Pdiesterase"/>
</dbReference>
<name>X1BY98_9ZZZZ</name>
<feature type="domain" description="Phosphoesterase HXTX" evidence="2">
    <location>
        <begin position="16"/>
        <end position="94"/>
    </location>
</feature>
<proteinExistence type="inferred from homology"/>
<dbReference type="InterPro" id="IPR004175">
    <property type="entry name" value="RNA_CPDase"/>
</dbReference>
<gene>
    <name evidence="3" type="ORF">S01H4_26586</name>
</gene>
<feature type="domain" description="Phosphoesterase HXTX" evidence="2">
    <location>
        <begin position="96"/>
        <end position="154"/>
    </location>
</feature>
<dbReference type="GO" id="GO:0004113">
    <property type="term" value="F:2',3'-cyclic-nucleotide 3'-phosphodiesterase activity"/>
    <property type="evidence" value="ECO:0007669"/>
    <property type="project" value="InterPro"/>
</dbReference>
<dbReference type="PANTHER" id="PTHR35561:SF1">
    <property type="entry name" value="RNA 2',3'-CYCLIC PHOSPHODIESTERASE"/>
    <property type="match status" value="1"/>
</dbReference>
<sequence length="159" mass="18098">MSEIVRAFLSIDIENQALFPHISEAQSKLDINLAKMKLVEIENIHFTLRFFGDTLLTKIDEIKSCLSQIKIEPFEIKVHGVGAFPNNRRPRVIWIGVAQNADRICNLKSEIDSHLEELGYQPERKKFTPHATIARVRYIKDAEKLITNLDGLANESIGS</sequence>
<dbReference type="InterPro" id="IPR014051">
    <property type="entry name" value="Phosphoesterase_HXTX"/>
</dbReference>
<dbReference type="AlphaFoldDB" id="X1BY98"/>
<dbReference type="EMBL" id="BART01012848">
    <property type="protein sequence ID" value="GAG86097.1"/>
    <property type="molecule type" value="Genomic_DNA"/>
</dbReference>
<dbReference type="GO" id="GO:0008664">
    <property type="term" value="F:RNA 2',3'-cyclic 3'-phosphodiesterase activity"/>
    <property type="evidence" value="ECO:0007669"/>
    <property type="project" value="InterPro"/>
</dbReference>
<accession>X1BY98</accession>
<evidence type="ECO:0000313" key="3">
    <source>
        <dbReference type="EMBL" id="GAG86097.1"/>
    </source>
</evidence>
<dbReference type="PANTHER" id="PTHR35561">
    <property type="entry name" value="RNA 2',3'-CYCLIC PHOSPHODIESTERASE"/>
    <property type="match status" value="1"/>
</dbReference>
<dbReference type="SUPFAM" id="SSF55144">
    <property type="entry name" value="LigT-like"/>
    <property type="match status" value="1"/>
</dbReference>
<comment type="caution">
    <text evidence="3">The sequence shown here is derived from an EMBL/GenBank/DDBJ whole genome shotgun (WGS) entry which is preliminary data.</text>
</comment>
<protein>
    <recommendedName>
        <fullName evidence="2">Phosphoesterase HXTX domain-containing protein</fullName>
    </recommendedName>
</protein>
<evidence type="ECO:0000259" key="2">
    <source>
        <dbReference type="Pfam" id="PF02834"/>
    </source>
</evidence>
<dbReference type="Pfam" id="PF02834">
    <property type="entry name" value="LigT_PEase"/>
    <property type="match status" value="2"/>
</dbReference>
<dbReference type="NCBIfam" id="TIGR02258">
    <property type="entry name" value="2_5_ligase"/>
    <property type="match status" value="1"/>
</dbReference>
<organism evidence="3">
    <name type="scientific">marine sediment metagenome</name>
    <dbReference type="NCBI Taxonomy" id="412755"/>
    <lineage>
        <taxon>unclassified sequences</taxon>
        <taxon>metagenomes</taxon>
        <taxon>ecological metagenomes</taxon>
    </lineage>
</organism>
<dbReference type="Gene3D" id="3.90.1140.10">
    <property type="entry name" value="Cyclic phosphodiesterase"/>
    <property type="match status" value="1"/>
</dbReference>
<feature type="non-terminal residue" evidence="3">
    <location>
        <position position="159"/>
    </location>
</feature>
<reference evidence="3" key="1">
    <citation type="journal article" date="2014" name="Front. Microbiol.">
        <title>High frequency of phylogenetically diverse reductive dehalogenase-homologous genes in deep subseafloor sedimentary metagenomes.</title>
        <authorList>
            <person name="Kawai M."/>
            <person name="Futagami T."/>
            <person name="Toyoda A."/>
            <person name="Takaki Y."/>
            <person name="Nishi S."/>
            <person name="Hori S."/>
            <person name="Arai W."/>
            <person name="Tsubouchi T."/>
            <person name="Morono Y."/>
            <person name="Uchiyama I."/>
            <person name="Ito T."/>
            <person name="Fujiyama A."/>
            <person name="Inagaki F."/>
            <person name="Takami H."/>
        </authorList>
    </citation>
    <scope>NUCLEOTIDE SEQUENCE</scope>
    <source>
        <strain evidence="3">Expedition CK06-06</strain>
    </source>
</reference>
<evidence type="ECO:0000256" key="1">
    <source>
        <dbReference type="ARBA" id="ARBA00022801"/>
    </source>
</evidence>
<dbReference type="HAMAP" id="MF_01940">
    <property type="entry name" value="RNA_CPDase"/>
    <property type="match status" value="1"/>
</dbReference>
<keyword evidence="1" id="KW-0378">Hydrolase</keyword>